<dbReference type="AlphaFoldDB" id="A0A371BAT1"/>
<dbReference type="PANTHER" id="PTHR43476">
    <property type="entry name" value="3-(3-HYDROXY-PHENYL)PROPIONATE/3-HYDROXYCINNAMIC ACID HYDROXYLASE"/>
    <property type="match status" value="1"/>
</dbReference>
<dbReference type="Gene3D" id="3.30.70.2450">
    <property type="match status" value="1"/>
</dbReference>
<feature type="domain" description="FAD-binding" evidence="2">
    <location>
        <begin position="7"/>
        <end position="341"/>
    </location>
</feature>
<evidence type="ECO:0000313" key="3">
    <source>
        <dbReference type="EMBL" id="RDV04674.1"/>
    </source>
</evidence>
<evidence type="ECO:0000313" key="4">
    <source>
        <dbReference type="Proteomes" id="UP000263993"/>
    </source>
</evidence>
<dbReference type="InterPro" id="IPR050631">
    <property type="entry name" value="PheA/TfdB_FAD_monoxygenase"/>
</dbReference>
<dbReference type="GO" id="GO:0019622">
    <property type="term" value="P:3-(3-hydroxy)phenylpropionate catabolic process"/>
    <property type="evidence" value="ECO:0007669"/>
    <property type="project" value="TreeGrafter"/>
</dbReference>
<sequence length="536" mass="59350">MTEIMHVPVVVVGAGPVGLTVANLLGQDGIDVVVLERNATTVDHPRAIVLDDEGARTLQAFGAADEFLPHTIEGDGARYFDDSGHCFGTVGAGPRTYGFAKRHFMYQPELEAELVKSLERFPSVDLRFGWNVTGINQDVSGVTIACMTPEGERTIRCDWLLACDGGRSPIRQWLGIEFVGSTYEQDWIVLDLKADPDLVNYSRFYCSSTRPAVSVPAPRGGRRYEFMLLDGEVGAEMLTDASIGRLIAPYREFRKEDIIRRAIYTFHARIASRMRQGRALLLGDAAHLTPPFAGQGMNAGLRDAHNVAWKLSMLVRGLADASVLDSYDEERRKPAWAMIQLAVAMGQLVMPKGADQIALRGMLLRMLEAFPGAQDYFLQMKFKPAPRYDSGLFVDIDRQPYEASLVGQMMPQPVVKTAAGKTVRFDEILGPGFALIAQNEKDAAAIARLTHPLWQQLKPALIYLAGADKEISGVGPIIPVVTSDGFSRPLRTHRDQIVLVRPDRYVAGAFFADDEFNFADRFQQLLQNRVMERMSA</sequence>
<gene>
    <name evidence="3" type="ORF">DXH78_08920</name>
</gene>
<dbReference type="NCBIfam" id="NF004829">
    <property type="entry name" value="PRK06183.1-3"/>
    <property type="match status" value="1"/>
</dbReference>
<protein>
    <submittedName>
        <fullName evidence="3">Bifunctional 3-(3-hydroxy-phenyl)propionate/3-hydroxycinnamic acid hydroxylase</fullName>
    </submittedName>
</protein>
<dbReference type="GO" id="GO:0071949">
    <property type="term" value="F:FAD binding"/>
    <property type="evidence" value="ECO:0007669"/>
    <property type="project" value="InterPro"/>
</dbReference>
<dbReference type="EMBL" id="QRGO01000001">
    <property type="protein sequence ID" value="RDV04674.1"/>
    <property type="molecule type" value="Genomic_DNA"/>
</dbReference>
<organism evidence="3 4">
    <name type="scientific">Undibacter mobilis</name>
    <dbReference type="NCBI Taxonomy" id="2292256"/>
    <lineage>
        <taxon>Bacteria</taxon>
        <taxon>Pseudomonadati</taxon>
        <taxon>Pseudomonadota</taxon>
        <taxon>Alphaproteobacteria</taxon>
        <taxon>Hyphomicrobiales</taxon>
        <taxon>Nitrobacteraceae</taxon>
        <taxon>Undibacter</taxon>
    </lineage>
</organism>
<dbReference type="NCBIfam" id="NF004831">
    <property type="entry name" value="PRK06183.1-5"/>
    <property type="match status" value="1"/>
</dbReference>
<dbReference type="Pfam" id="PF01494">
    <property type="entry name" value="FAD_binding_3"/>
    <property type="match status" value="1"/>
</dbReference>
<evidence type="ECO:0000256" key="1">
    <source>
        <dbReference type="ARBA" id="ARBA00023002"/>
    </source>
</evidence>
<dbReference type="RefSeq" id="WP_115516698.1">
    <property type="nucleotide sequence ID" value="NZ_QRGO01000001.1"/>
</dbReference>
<keyword evidence="1" id="KW-0560">Oxidoreductase</keyword>
<name>A0A371BAT1_9BRAD</name>
<dbReference type="PRINTS" id="PR00420">
    <property type="entry name" value="RNGMNOXGNASE"/>
</dbReference>
<comment type="caution">
    <text evidence="3">The sequence shown here is derived from an EMBL/GenBank/DDBJ whole genome shotgun (WGS) entry which is preliminary data.</text>
</comment>
<dbReference type="InterPro" id="IPR002938">
    <property type="entry name" value="FAD-bd"/>
</dbReference>
<dbReference type="SUPFAM" id="SSF51905">
    <property type="entry name" value="FAD/NAD(P)-binding domain"/>
    <property type="match status" value="1"/>
</dbReference>
<evidence type="ECO:0000259" key="2">
    <source>
        <dbReference type="Pfam" id="PF01494"/>
    </source>
</evidence>
<dbReference type="InterPro" id="IPR036188">
    <property type="entry name" value="FAD/NAD-bd_sf"/>
</dbReference>
<dbReference type="Gene3D" id="3.40.30.120">
    <property type="match status" value="1"/>
</dbReference>
<reference evidence="4" key="1">
    <citation type="submission" date="2018-08" db="EMBL/GenBank/DDBJ databases">
        <authorList>
            <person name="Kim S.-J."/>
            <person name="Jung G.-Y."/>
        </authorList>
    </citation>
    <scope>NUCLEOTIDE SEQUENCE [LARGE SCALE GENOMIC DNA]</scope>
    <source>
        <strain evidence="4">GY_H</strain>
    </source>
</reference>
<dbReference type="Proteomes" id="UP000263993">
    <property type="component" value="Unassembled WGS sequence"/>
</dbReference>
<keyword evidence="4" id="KW-1185">Reference proteome</keyword>
<accession>A0A371BAT1</accession>
<dbReference type="PANTHER" id="PTHR43476:SF3">
    <property type="entry name" value="FAD-BINDING MONOOXYGENASE"/>
    <property type="match status" value="1"/>
</dbReference>
<dbReference type="GO" id="GO:0008688">
    <property type="term" value="F:3-(3-hydroxyphenyl)propionate hydroxylase activity"/>
    <property type="evidence" value="ECO:0007669"/>
    <property type="project" value="TreeGrafter"/>
</dbReference>
<dbReference type="Gene3D" id="3.50.50.60">
    <property type="entry name" value="FAD/NAD(P)-binding domain"/>
    <property type="match status" value="1"/>
</dbReference>
<proteinExistence type="predicted"/>
<dbReference type="OrthoDB" id="9791689at2"/>